<dbReference type="Gene3D" id="1.10.1200.10">
    <property type="entry name" value="ACP-like"/>
    <property type="match status" value="1"/>
</dbReference>
<dbReference type="PRINTS" id="PR00154">
    <property type="entry name" value="AMPBINDING"/>
</dbReference>
<dbReference type="GO" id="GO:0044550">
    <property type="term" value="P:secondary metabolite biosynthetic process"/>
    <property type="evidence" value="ECO:0007669"/>
    <property type="project" value="TreeGrafter"/>
</dbReference>
<dbReference type="InterPro" id="IPR045851">
    <property type="entry name" value="AMP-bd_C_sf"/>
</dbReference>
<dbReference type="NCBIfam" id="TIGR01733">
    <property type="entry name" value="AA-adenyl-dom"/>
    <property type="match status" value="1"/>
</dbReference>
<dbReference type="PATRIC" id="fig|1339316.3.peg.3174"/>
<dbReference type="GO" id="GO:0005737">
    <property type="term" value="C:cytoplasm"/>
    <property type="evidence" value="ECO:0007669"/>
    <property type="project" value="TreeGrafter"/>
</dbReference>
<evidence type="ECO:0000313" key="5">
    <source>
        <dbReference type="Proteomes" id="UP000020773"/>
    </source>
</evidence>
<name>A0A015TZZ4_BACFG</name>
<evidence type="ECO:0000259" key="2">
    <source>
        <dbReference type="Pfam" id="PF00550"/>
    </source>
</evidence>
<evidence type="ECO:0000259" key="3">
    <source>
        <dbReference type="Pfam" id="PF00975"/>
    </source>
</evidence>
<dbReference type="InterPro" id="IPR020845">
    <property type="entry name" value="AMP-binding_CS"/>
</dbReference>
<dbReference type="SUPFAM" id="SSF56801">
    <property type="entry name" value="Acetyl-CoA synthetase-like"/>
    <property type="match status" value="1"/>
</dbReference>
<dbReference type="InterPro" id="IPR020459">
    <property type="entry name" value="AMP-binding"/>
</dbReference>
<dbReference type="PANTHER" id="PTHR45527:SF1">
    <property type="entry name" value="FATTY ACID SYNTHASE"/>
    <property type="match status" value="1"/>
</dbReference>
<dbReference type="Gene3D" id="3.30.300.30">
    <property type="match status" value="1"/>
</dbReference>
<dbReference type="PANTHER" id="PTHR45527">
    <property type="entry name" value="NONRIBOSOMAL PEPTIDE SYNTHETASE"/>
    <property type="match status" value="1"/>
</dbReference>
<dbReference type="Gene3D" id="3.40.50.980">
    <property type="match status" value="2"/>
</dbReference>
<dbReference type="InterPro" id="IPR029058">
    <property type="entry name" value="AB_hydrolase_fold"/>
</dbReference>
<reference evidence="4 5" key="1">
    <citation type="submission" date="2014-02" db="EMBL/GenBank/DDBJ databases">
        <authorList>
            <person name="Sears C."/>
            <person name="Carroll K."/>
            <person name="Sack B.R."/>
            <person name="Qadri F."/>
            <person name="Myers L.L."/>
            <person name="Chung G.-T."/>
            <person name="Escheverria P."/>
            <person name="Fraser C.M."/>
            <person name="Sadzewicz L."/>
            <person name="Shefchek K.A."/>
            <person name="Tallon L."/>
            <person name="Das S.P."/>
            <person name="Daugherty S."/>
            <person name="Mongodin E.F."/>
        </authorList>
    </citation>
    <scope>NUCLEOTIDE SEQUENCE [LARGE SCALE GENOMIC DNA]</scope>
    <source>
        <strain evidence="5">3998T(B)3</strain>
    </source>
</reference>
<dbReference type="Gene3D" id="2.30.38.10">
    <property type="entry name" value="Luciferase, Domain 3"/>
    <property type="match status" value="1"/>
</dbReference>
<evidence type="ECO:0000259" key="1">
    <source>
        <dbReference type="Pfam" id="PF00501"/>
    </source>
</evidence>
<protein>
    <submittedName>
        <fullName evidence="4">Amino acid adenylation domain protein</fullName>
    </submittedName>
</protein>
<dbReference type="InterPro" id="IPR001031">
    <property type="entry name" value="Thioesterase"/>
</dbReference>
<dbReference type="InterPro" id="IPR009081">
    <property type="entry name" value="PP-bd_ACP"/>
</dbReference>
<feature type="domain" description="Carrier" evidence="2">
    <location>
        <begin position="510"/>
        <end position="568"/>
    </location>
</feature>
<dbReference type="Gene3D" id="3.40.50.1820">
    <property type="entry name" value="alpha/beta hydrolase"/>
    <property type="match status" value="1"/>
</dbReference>
<dbReference type="AlphaFoldDB" id="A0A015TZZ4"/>
<feature type="domain" description="AMP-dependent synthetase/ligase" evidence="1">
    <location>
        <begin position="11"/>
        <end position="354"/>
    </location>
</feature>
<gene>
    <name evidence="4" type="ORF">M125_3349</name>
</gene>
<dbReference type="Proteomes" id="UP000020773">
    <property type="component" value="Unassembled WGS sequence"/>
</dbReference>
<dbReference type="Pfam" id="PF00550">
    <property type="entry name" value="PP-binding"/>
    <property type="match status" value="1"/>
</dbReference>
<accession>A0A015TZZ4</accession>
<evidence type="ECO:0000313" key="4">
    <source>
        <dbReference type="EMBL" id="EXY89974.1"/>
    </source>
</evidence>
<dbReference type="InterPro" id="IPR036736">
    <property type="entry name" value="ACP-like_sf"/>
</dbReference>
<dbReference type="InterPro" id="IPR010071">
    <property type="entry name" value="AA_adenyl_dom"/>
</dbReference>
<dbReference type="SUPFAM" id="SSF53474">
    <property type="entry name" value="alpha/beta-Hydrolases"/>
    <property type="match status" value="1"/>
</dbReference>
<proteinExistence type="predicted"/>
<dbReference type="InterPro" id="IPR000873">
    <property type="entry name" value="AMP-dep_synth/lig_dom"/>
</dbReference>
<dbReference type="GO" id="GO:0031177">
    <property type="term" value="F:phosphopantetheine binding"/>
    <property type="evidence" value="ECO:0007669"/>
    <property type="project" value="TreeGrafter"/>
</dbReference>
<dbReference type="RefSeq" id="WP_042971594.1">
    <property type="nucleotide sequence ID" value="NZ_JGDB01000214.1"/>
</dbReference>
<dbReference type="GO" id="GO:0043041">
    <property type="term" value="P:amino acid activation for nonribosomal peptide biosynthetic process"/>
    <property type="evidence" value="ECO:0007669"/>
    <property type="project" value="TreeGrafter"/>
</dbReference>
<organism evidence="4 5">
    <name type="scientific">Bacteroides fragilis str. 3998T(B)3</name>
    <dbReference type="NCBI Taxonomy" id="1339316"/>
    <lineage>
        <taxon>Bacteria</taxon>
        <taxon>Pseudomonadati</taxon>
        <taxon>Bacteroidota</taxon>
        <taxon>Bacteroidia</taxon>
        <taxon>Bacteroidales</taxon>
        <taxon>Bacteroidaceae</taxon>
        <taxon>Bacteroides</taxon>
    </lineage>
</organism>
<dbReference type="Pfam" id="PF00975">
    <property type="entry name" value="Thioesterase"/>
    <property type="match status" value="1"/>
</dbReference>
<dbReference type="EMBL" id="JGDB01000214">
    <property type="protein sequence ID" value="EXY89974.1"/>
    <property type="molecule type" value="Genomic_DNA"/>
</dbReference>
<sequence>MKTNIQENLSRSLSTWGDKPAVVAKDGTVSYQMLERYSANIAQSIRQRLSVTDPSGLRNICIGVCMERNKTLVPAILAIFRLGATYLPIDPSLPDNRKRYMAENADMVLLLTDSSNEVGGIPSVRQLYLNGEQLSEPVVGDYTEVLPDDCAYIIYTSGTTGNPKGVRISYRNLDTFTRNLIDKKLYHLSDPANRYLAFASISFDASILELMMCIPVGGTLILAGEDERRDISLLDELIRREKVNIAFFPPSLLGMFADLDFPSFKTLLFGAEAIGEKLFNRLKQQPYRLMNVYGPTENTVLSTIRIVGKDTSYDDIGYPLKGTVCYVLSENLQQTTLGATGELCLGGPQVSLGYIGSVQLNEKSFISYDGERLYRTGDLVQQQPDGSIRFIGRKDTQVKIRGFRIELTEIAERLNRDPDVERAHVVVVERNGRQLLGAYLQPSVSGNFHPEEVKERLRAELPYYMIPDLWQGVDHFQRTINDKIDVRALPAFTSLELKYVPPVHPGEVILCGILKEMLGLPQVSVEADLIDDLGLTSLDMLRLVTEANKKGCPINVSAVYTARNLRRLLLVPRQEPIYWYRQQNLKKPVIILVCGSAYFNHLYFNLADRLYPKYDFLVVDAIYDHFNKVATDIPELLEYYVRTVQPMIRERTVYALTGFCMGAELAVGLAEMLHRSMGIMPKVFALDGQAWQNPALCQNYPLLVFPGDTDEMVRERNEIINIYFRTTPNLIYQGEVIVLLSGLFHQQAGLSPEESWTEENYRIFRTEYDNCERLWNKYYPNAPVLRLPADHWHFLEGESLEQLITVFLK</sequence>
<dbReference type="PROSITE" id="PS00455">
    <property type="entry name" value="AMP_BINDING"/>
    <property type="match status" value="1"/>
</dbReference>
<dbReference type="SUPFAM" id="SSF47336">
    <property type="entry name" value="ACP-like"/>
    <property type="match status" value="1"/>
</dbReference>
<feature type="domain" description="Thioesterase" evidence="3">
    <location>
        <begin position="599"/>
        <end position="690"/>
    </location>
</feature>
<dbReference type="Pfam" id="PF00501">
    <property type="entry name" value="AMP-binding"/>
    <property type="match status" value="1"/>
</dbReference>
<dbReference type="CDD" id="cd05930">
    <property type="entry name" value="A_NRPS"/>
    <property type="match status" value="1"/>
</dbReference>
<comment type="caution">
    <text evidence="4">The sequence shown here is derived from an EMBL/GenBank/DDBJ whole genome shotgun (WGS) entry which is preliminary data.</text>
</comment>